<dbReference type="PANTHER" id="PTHR22743">
    <property type="entry name" value="MEPRIN/TRAF-LIKE MATH FAMILY-C.ELEGANS"/>
    <property type="match status" value="1"/>
</dbReference>
<dbReference type="PANTHER" id="PTHR22743:SF165">
    <property type="entry name" value="BTB AND MATH DOMAIN CONTAINING-RELATED"/>
    <property type="match status" value="1"/>
</dbReference>
<dbReference type="InterPro" id="IPR002083">
    <property type="entry name" value="MATH/TRAF_dom"/>
</dbReference>
<dbReference type="Gene3D" id="3.30.710.10">
    <property type="entry name" value="Potassium Channel Kv1.1, Chain A"/>
    <property type="match status" value="1"/>
</dbReference>
<dbReference type="InterPro" id="IPR011333">
    <property type="entry name" value="SKP1/BTB/POZ_sf"/>
</dbReference>
<dbReference type="KEGG" id="crq:GCK72_020400"/>
<dbReference type="SUPFAM" id="SSF54695">
    <property type="entry name" value="POZ domain"/>
    <property type="match status" value="1"/>
</dbReference>
<dbReference type="PROSITE" id="PS50097">
    <property type="entry name" value="BTB"/>
    <property type="match status" value="1"/>
</dbReference>
<comment type="caution">
    <text evidence="2">The sequence shown here is derived from an EMBL/GenBank/DDBJ whole genome shotgun (WGS) entry which is preliminary data.</text>
</comment>
<organism evidence="2 3">
    <name type="scientific">Caenorhabditis remanei</name>
    <name type="common">Caenorhabditis vulgaris</name>
    <dbReference type="NCBI Taxonomy" id="31234"/>
    <lineage>
        <taxon>Eukaryota</taxon>
        <taxon>Metazoa</taxon>
        <taxon>Ecdysozoa</taxon>
        <taxon>Nematoda</taxon>
        <taxon>Chromadorea</taxon>
        <taxon>Rhabditida</taxon>
        <taxon>Rhabditina</taxon>
        <taxon>Rhabditomorpha</taxon>
        <taxon>Rhabditoidea</taxon>
        <taxon>Rhabditidae</taxon>
        <taxon>Peloderinae</taxon>
        <taxon>Caenorhabditis</taxon>
    </lineage>
</organism>
<dbReference type="AlphaFoldDB" id="A0A6A5GGN9"/>
<evidence type="ECO:0000259" key="1">
    <source>
        <dbReference type="PROSITE" id="PS50097"/>
    </source>
</evidence>
<evidence type="ECO:0000313" key="2">
    <source>
        <dbReference type="EMBL" id="KAF1753843.1"/>
    </source>
</evidence>
<dbReference type="CTD" id="9819854"/>
<dbReference type="InterPro" id="IPR000210">
    <property type="entry name" value="BTB/POZ_dom"/>
</dbReference>
<feature type="domain" description="BTB" evidence="1">
    <location>
        <begin position="148"/>
        <end position="207"/>
    </location>
</feature>
<dbReference type="RefSeq" id="XP_053582471.1">
    <property type="nucleotide sequence ID" value="XM_053733558.1"/>
</dbReference>
<sequence>MAYIERKFSTRFVVPDFLESIGDGSEEIEQNEEFHGCSWYTTIEGFNPFSNDEVEYYLVSLSCWNSLENREYSIEAMCELKVLTENGVESIGSQMNCFVFEGDDVIFEIDCEKMEKFLINGTLTVEFDVCIKKMTGMQLFDESMKKYSDVVLIVEDEKFYVSKLFLASQSSYFDALLLGNFNESTQSEVTLTGISAKHFKWYLNALHGHSVINGCQYEKILELAHMYDSHLVVAKCETFLLEASRISIAKKLELAVKYQLDDLKYRCLANIKTVQDIRSVVPRPCNTMDHDVLANLFDKLLALNDTEDK</sequence>
<dbReference type="SMART" id="SM00225">
    <property type="entry name" value="BTB"/>
    <property type="match status" value="1"/>
</dbReference>
<dbReference type="EMBL" id="WUAV01000005">
    <property type="protein sequence ID" value="KAF1753843.1"/>
    <property type="molecule type" value="Genomic_DNA"/>
</dbReference>
<reference evidence="2 3" key="1">
    <citation type="submission" date="2019-12" db="EMBL/GenBank/DDBJ databases">
        <title>Chromosome-level assembly of the Caenorhabditis remanei genome.</title>
        <authorList>
            <person name="Teterina A.A."/>
            <person name="Willis J.H."/>
            <person name="Phillips P.C."/>
        </authorList>
    </citation>
    <scope>NUCLEOTIDE SEQUENCE [LARGE SCALE GENOMIC DNA]</scope>
    <source>
        <strain evidence="2 3">PX506</strain>
        <tissue evidence="2">Whole organism</tissue>
    </source>
</reference>
<name>A0A6A5GGN9_CAERE</name>
<dbReference type="Pfam" id="PF00917">
    <property type="entry name" value="MATH"/>
    <property type="match status" value="1"/>
</dbReference>
<proteinExistence type="predicted"/>
<dbReference type="InterPro" id="IPR052664">
    <property type="entry name" value="BTB-MATH_domain_protein"/>
</dbReference>
<evidence type="ECO:0000313" key="3">
    <source>
        <dbReference type="Proteomes" id="UP000483820"/>
    </source>
</evidence>
<gene>
    <name evidence="2" type="ORF">GCK72_020400</name>
</gene>
<accession>A0A6A5GGN9</accession>
<dbReference type="Pfam" id="PF00651">
    <property type="entry name" value="BTB"/>
    <property type="match status" value="1"/>
</dbReference>
<dbReference type="GeneID" id="9819854"/>
<dbReference type="Proteomes" id="UP000483820">
    <property type="component" value="Chromosome V"/>
</dbReference>
<protein>
    <recommendedName>
        <fullName evidence="1">BTB domain-containing protein</fullName>
    </recommendedName>
</protein>